<sequence length="137" mass="15414">MGPTDQPDDRARPRRDQLRIAMPLHGWNCSRASSAIHAARKHWHQVAQLRVVDEGAVSKGTDTNIGTVLGVFGWWLKKSKAATGDRDRFKFKPSGRSFQAVSHRLLAHEQLRAPVESVRLVKNMTINDDDRWPVPGS</sequence>
<organism evidence="1 2">
    <name type="scientific">Agrocybe pediades</name>
    <dbReference type="NCBI Taxonomy" id="84607"/>
    <lineage>
        <taxon>Eukaryota</taxon>
        <taxon>Fungi</taxon>
        <taxon>Dikarya</taxon>
        <taxon>Basidiomycota</taxon>
        <taxon>Agaricomycotina</taxon>
        <taxon>Agaricomycetes</taxon>
        <taxon>Agaricomycetidae</taxon>
        <taxon>Agaricales</taxon>
        <taxon>Agaricineae</taxon>
        <taxon>Strophariaceae</taxon>
        <taxon>Agrocybe</taxon>
    </lineage>
</organism>
<name>A0A8H4VTX1_9AGAR</name>
<dbReference type="Proteomes" id="UP000521872">
    <property type="component" value="Unassembled WGS sequence"/>
</dbReference>
<evidence type="ECO:0000313" key="2">
    <source>
        <dbReference type="Proteomes" id="UP000521872"/>
    </source>
</evidence>
<protein>
    <submittedName>
        <fullName evidence="1">Uncharacterized protein</fullName>
    </submittedName>
</protein>
<proteinExistence type="predicted"/>
<reference evidence="1 2" key="1">
    <citation type="submission" date="2019-12" db="EMBL/GenBank/DDBJ databases">
        <authorList>
            <person name="Floudas D."/>
            <person name="Bentzer J."/>
            <person name="Ahren D."/>
            <person name="Johansson T."/>
            <person name="Persson P."/>
            <person name="Tunlid A."/>
        </authorList>
    </citation>
    <scope>NUCLEOTIDE SEQUENCE [LARGE SCALE GENOMIC DNA]</scope>
    <source>
        <strain evidence="1 2">CBS 102.39</strain>
    </source>
</reference>
<comment type="caution">
    <text evidence="1">The sequence shown here is derived from an EMBL/GenBank/DDBJ whole genome shotgun (WGS) entry which is preliminary data.</text>
</comment>
<gene>
    <name evidence="1" type="ORF">D9613_009527</name>
</gene>
<accession>A0A8H4VTX1</accession>
<dbReference type="AlphaFoldDB" id="A0A8H4VTX1"/>
<dbReference type="EMBL" id="JAACJL010000002">
    <property type="protein sequence ID" value="KAF4622032.1"/>
    <property type="molecule type" value="Genomic_DNA"/>
</dbReference>
<evidence type="ECO:0000313" key="1">
    <source>
        <dbReference type="EMBL" id="KAF4622032.1"/>
    </source>
</evidence>
<keyword evidence="2" id="KW-1185">Reference proteome</keyword>